<feature type="compositionally biased region" description="Basic residues" evidence="1">
    <location>
        <begin position="86"/>
        <end position="97"/>
    </location>
</feature>
<feature type="domain" description="Histidine kinase/HSP90-like ATPase" evidence="2">
    <location>
        <begin position="20"/>
        <end position="140"/>
    </location>
</feature>
<accession>A0AAN2CAF4</accession>
<dbReference type="EMBL" id="AP025523">
    <property type="protein sequence ID" value="BDE06868.1"/>
    <property type="molecule type" value="Genomic_DNA"/>
</dbReference>
<dbReference type="Pfam" id="PF13581">
    <property type="entry name" value="HATPase_c_2"/>
    <property type="match status" value="1"/>
</dbReference>
<sequence length="143" mass="15215">MSAPDQRPRSEYDETFVAAAGSAAIARGTLRGFLLLGGVASDRVDAAIGAAGEAIADAIEHAYRQAAGAFRLRAATSTTACAWRSRRTAAGRRRHHRPSSDAADGLTHLSERGRGLFLLPTLSAEASIERSASRTRVRFIVPR</sequence>
<keyword evidence="4" id="KW-1185">Reference proteome</keyword>
<protein>
    <recommendedName>
        <fullName evidence="2">Histidine kinase/HSP90-like ATPase domain-containing protein</fullName>
    </recommendedName>
</protein>
<gene>
    <name evidence="3" type="ORF">WPS_21440</name>
</gene>
<dbReference type="KEGG" id="vab:WPS_21440"/>
<organism evidence="3 4">
    <name type="scientific">Vulcanimicrobium alpinum</name>
    <dbReference type="NCBI Taxonomy" id="3016050"/>
    <lineage>
        <taxon>Bacteria</taxon>
        <taxon>Bacillati</taxon>
        <taxon>Vulcanimicrobiota</taxon>
        <taxon>Vulcanimicrobiia</taxon>
        <taxon>Vulcanimicrobiales</taxon>
        <taxon>Vulcanimicrobiaceae</taxon>
        <taxon>Vulcanimicrobium</taxon>
    </lineage>
</organism>
<evidence type="ECO:0000256" key="1">
    <source>
        <dbReference type="SAM" id="MobiDB-lite"/>
    </source>
</evidence>
<dbReference type="InterPro" id="IPR003594">
    <property type="entry name" value="HATPase_dom"/>
</dbReference>
<feature type="region of interest" description="Disordered" evidence="1">
    <location>
        <begin position="86"/>
        <end position="106"/>
    </location>
</feature>
<name>A0AAN2CAF4_UNVUL</name>
<dbReference type="Gene3D" id="3.30.565.10">
    <property type="entry name" value="Histidine kinase-like ATPase, C-terminal domain"/>
    <property type="match status" value="1"/>
</dbReference>
<proteinExistence type="predicted"/>
<evidence type="ECO:0000313" key="4">
    <source>
        <dbReference type="Proteomes" id="UP001317532"/>
    </source>
</evidence>
<reference evidence="3 4" key="1">
    <citation type="journal article" date="2022" name="ISME Commun">
        <title>Vulcanimicrobium alpinus gen. nov. sp. nov., the first cultivated representative of the candidate phylum 'Eremiobacterota', is a metabolically versatile aerobic anoxygenic phototroph.</title>
        <authorList>
            <person name="Yabe S."/>
            <person name="Muto K."/>
            <person name="Abe K."/>
            <person name="Yokota A."/>
            <person name="Staudigel H."/>
            <person name="Tebo B.M."/>
        </authorList>
    </citation>
    <scope>NUCLEOTIDE SEQUENCE [LARGE SCALE GENOMIC DNA]</scope>
    <source>
        <strain evidence="3 4">WC8-2</strain>
    </source>
</reference>
<dbReference type="AlphaFoldDB" id="A0AAN2CAF4"/>
<evidence type="ECO:0000313" key="3">
    <source>
        <dbReference type="EMBL" id="BDE06868.1"/>
    </source>
</evidence>
<dbReference type="InterPro" id="IPR036890">
    <property type="entry name" value="HATPase_C_sf"/>
</dbReference>
<evidence type="ECO:0000259" key="2">
    <source>
        <dbReference type="Pfam" id="PF13581"/>
    </source>
</evidence>
<dbReference type="Proteomes" id="UP001317532">
    <property type="component" value="Chromosome"/>
</dbReference>